<evidence type="ECO:0000313" key="3">
    <source>
        <dbReference type="EMBL" id="MBD2615839.1"/>
    </source>
</evidence>
<protein>
    <submittedName>
        <fullName evidence="3">DUF3854 domain-containing protein</fullName>
    </submittedName>
</protein>
<evidence type="ECO:0000313" key="4">
    <source>
        <dbReference type="Proteomes" id="UP000606396"/>
    </source>
</evidence>
<name>A0ABR8HKU3_NOSPU</name>
<feature type="compositionally biased region" description="Polar residues" evidence="1">
    <location>
        <begin position="1223"/>
        <end position="1237"/>
    </location>
</feature>
<feature type="domain" description="DUF3854" evidence="2">
    <location>
        <begin position="418"/>
        <end position="472"/>
    </location>
</feature>
<dbReference type="PANTHER" id="PTHR34985:SF1">
    <property type="entry name" value="SLR0554 PROTEIN"/>
    <property type="match status" value="1"/>
</dbReference>
<feature type="compositionally biased region" description="Polar residues" evidence="1">
    <location>
        <begin position="641"/>
        <end position="653"/>
    </location>
</feature>
<feature type="region of interest" description="Disordered" evidence="1">
    <location>
        <begin position="1215"/>
        <end position="1237"/>
    </location>
</feature>
<feature type="compositionally biased region" description="Polar residues" evidence="1">
    <location>
        <begin position="691"/>
        <end position="719"/>
    </location>
</feature>
<dbReference type="InterPro" id="IPR024385">
    <property type="entry name" value="DUF3854"/>
</dbReference>
<proteinExistence type="predicted"/>
<organism evidence="3 4">
    <name type="scientific">Nostoc punctiforme FACHB-252</name>
    <dbReference type="NCBI Taxonomy" id="1357509"/>
    <lineage>
        <taxon>Bacteria</taxon>
        <taxon>Bacillati</taxon>
        <taxon>Cyanobacteriota</taxon>
        <taxon>Cyanophyceae</taxon>
        <taxon>Nostocales</taxon>
        <taxon>Nostocaceae</taxon>
        <taxon>Nostoc</taxon>
    </lineage>
</organism>
<feature type="region of interest" description="Disordered" evidence="1">
    <location>
        <begin position="641"/>
        <end position="743"/>
    </location>
</feature>
<dbReference type="Proteomes" id="UP000606396">
    <property type="component" value="Unassembled WGS sequence"/>
</dbReference>
<sequence>MFDERHLQLTSAYAHSSEYFIRNVIYPLAKYIDEYIKQKVEASINKRLYWETGKQTYAMSRDGNGGWKWEKYEPKSNEFVTTTASEQQQAASTLTNSIFEGVMGTTANESVAQNPTSSGNEQLTEDLVNVDQNIIAETEQAKSLDNQTVVNHQKSNGKIGFSVIDEETNKVVVDEKFILELQADINKYLAECLSTWRINQSAFKQDLGAKPLKIDKHLAEILKIVFSSQTPQIETNNNQLNLHSDQDIPPAPAHIDTQHWQELVGKSAIAPGIAEINFKSLHIDPIEQEHQAWEHLLYSDKIKRLNTGQLSKGWRDAYSHIEAGGWWCNSGVDSTQFKQLTPAAKSSWKAWGCYKPNQPRPKRDKDTHEIIPGKFTKYEHPPGIEKSIFLLDIPDDIALQIYQKAQVNPTDSDRCLGFWYCAWKHNVPIIITEGAKKAASLLSQGHAAIGLAGINGGYYKTNNQLKNPIDNKINTQESEEDATLAAIEPDEIEAIDDNEIDDKNALDNATHFLHPELAVFATTGRDFKICFDFDTTPKTKKNVDAATLRTGQLLEANGGEVSVISLPGPDKGVDDFIVTQGSEAFAQLQAQALPIKEWDNQRCLELRSNIKLKDGTVRKVGQKDRTVAIAQDNVALQTPINQSKQENLITQTPSSSSAESSQLRDKYPSANQTTPAPASTERQQHNDTVAPVSTDNKQSPPSNTTNETSDATNKQQSLPNTTAQNQSASQNQQPTNSQTDFPSEQIQMDTGSFSWFPWKKNKPINETSPLKPIPNWAKTQDVILYQDNYRRRQLEDKENQAIAQAAVALVKKYGVATKDNQLTYQADAFTIDKKGEDYTIYRRHDGKPLMTFMADRWSQVRRVNLAQDFNTENYPINILPVERQEFLLVADYLKSGKQLPSVDDDPRKIACVLSSVSPSGTHNILESFKQPQVLQIMMGAIRNFEKDDLILGNYRILFQQGSNGKSSLQLFKTELGGLLTREAVRFEFEKTETGMTHQVTKMAIDEADLEKLGLLAQKLHINYKALFGDPNDTRDIDLPVHPAIKSQLQKLEGKQANPSPLTSDSVSSLLSGQEDKVQAAAFKGEISSFVPPAPYPPVSSASPTDATVLAGATNQTSENFQPDCYLQKLQSPLEQSTQTQPDAKQSLSNLLNKLSETSLLTIGEQRHLYQELLIQSQLQRDNLGTTDISLPPLNDILEDLIKQRQQIINQTYTPKVKVHQKSHTPQQPVTNSQELEL</sequence>
<evidence type="ECO:0000256" key="1">
    <source>
        <dbReference type="SAM" id="MobiDB-lite"/>
    </source>
</evidence>
<gene>
    <name evidence="3" type="ORF">H6G94_32095</name>
</gene>
<evidence type="ECO:0000259" key="2">
    <source>
        <dbReference type="Pfam" id="PF12965"/>
    </source>
</evidence>
<feature type="compositionally biased region" description="Low complexity" evidence="1">
    <location>
        <begin position="720"/>
        <end position="739"/>
    </location>
</feature>
<keyword evidence="4" id="KW-1185">Reference proteome</keyword>
<dbReference type="EMBL" id="JACJTC010000032">
    <property type="protein sequence ID" value="MBD2615839.1"/>
    <property type="molecule type" value="Genomic_DNA"/>
</dbReference>
<reference evidence="3 4" key="1">
    <citation type="journal article" date="2020" name="ISME J.">
        <title>Comparative genomics reveals insights into cyanobacterial evolution and habitat adaptation.</title>
        <authorList>
            <person name="Chen M.Y."/>
            <person name="Teng W.K."/>
            <person name="Zhao L."/>
            <person name="Hu C.X."/>
            <person name="Zhou Y.K."/>
            <person name="Han B.P."/>
            <person name="Song L.R."/>
            <person name="Shu W.S."/>
        </authorList>
    </citation>
    <scope>NUCLEOTIDE SEQUENCE [LARGE SCALE GENOMIC DNA]</scope>
    <source>
        <strain evidence="3 4">FACHB-252</strain>
    </source>
</reference>
<dbReference type="RefSeq" id="WP_190952381.1">
    <property type="nucleotide sequence ID" value="NZ_JACJTC010000032.1"/>
</dbReference>
<feature type="domain" description="DUF3854" evidence="2">
    <location>
        <begin position="504"/>
        <end position="583"/>
    </location>
</feature>
<feature type="compositionally biased region" description="Polar residues" evidence="1">
    <location>
        <begin position="669"/>
        <end position="681"/>
    </location>
</feature>
<dbReference type="Pfam" id="PF12965">
    <property type="entry name" value="DUF3854"/>
    <property type="match status" value="2"/>
</dbReference>
<comment type="caution">
    <text evidence="3">The sequence shown here is derived from an EMBL/GenBank/DDBJ whole genome shotgun (WGS) entry which is preliminary data.</text>
</comment>
<accession>A0ABR8HKU3</accession>
<dbReference type="PANTHER" id="PTHR34985">
    <property type="entry name" value="SLR0554 PROTEIN"/>
    <property type="match status" value="1"/>
</dbReference>